<evidence type="ECO:0000259" key="3">
    <source>
        <dbReference type="Pfam" id="PF20684"/>
    </source>
</evidence>
<protein>
    <recommendedName>
        <fullName evidence="3">Rhodopsin domain-containing protein</fullName>
    </recommendedName>
</protein>
<evidence type="ECO:0000256" key="1">
    <source>
        <dbReference type="SAM" id="MobiDB-lite"/>
    </source>
</evidence>
<dbReference type="AlphaFoldDB" id="A0A5N5WV86"/>
<dbReference type="Proteomes" id="UP000326565">
    <property type="component" value="Unassembled WGS sequence"/>
</dbReference>
<feature type="transmembrane region" description="Helical" evidence="2">
    <location>
        <begin position="20"/>
        <end position="44"/>
    </location>
</feature>
<name>A0A5N5WV86_9EURO</name>
<accession>A0A5N5WV86</accession>
<keyword evidence="5" id="KW-1185">Reference proteome</keyword>
<dbReference type="PANTHER" id="PTHR38794">
    <property type="entry name" value="INTEGRAL MEMBRANE PROTEIN"/>
    <property type="match status" value="1"/>
</dbReference>
<dbReference type="InterPro" id="IPR049326">
    <property type="entry name" value="Rhodopsin_dom_fungi"/>
</dbReference>
<evidence type="ECO:0000313" key="4">
    <source>
        <dbReference type="EMBL" id="KAB8072401.1"/>
    </source>
</evidence>
<sequence>MSDTMAPFLVLSDDNHGPLISLVSVALLITAAIFVTAKLGSVIYFKQRRTMVNTPIWIALVLAIIQVVLMQKSIDHGVGRHMDTLTAAAINTSSKFYYAAHLIEIFILSLSKLSTTLLVLELTPNKGIRLACNITIGVTVAWTVFAFFGLAFQCEMPKPWLYRPGRCTGKGAIFYPISVFHILSEIVIIAIPFYMMRNVQMVWQKRFKILCSFSARLSVVGLAIAQLVLIPPFLRSQDITWDIVNPTICGQAMMCVSLTIACLPTLYHIFAGLHSGLITTRLSDEVELTHGKRSAYINSSIVSGSGTGQGAREQKRRSTYTNNARFGNIGSSVVTDIATSHHNSGDSGRRSSSESTRHLTQDSKRDGVLKTVDITVEVEDDHSRSFSR</sequence>
<proteinExistence type="predicted"/>
<reference evidence="4 5" key="1">
    <citation type="submission" date="2019-04" db="EMBL/GenBank/DDBJ databases">
        <title>Friends and foes A comparative genomics study of 23 Aspergillus species from section Flavi.</title>
        <authorList>
            <consortium name="DOE Joint Genome Institute"/>
            <person name="Kjaerbolling I."/>
            <person name="Vesth T."/>
            <person name="Frisvad J.C."/>
            <person name="Nybo J.L."/>
            <person name="Theobald S."/>
            <person name="Kildgaard S."/>
            <person name="Isbrandt T."/>
            <person name="Kuo A."/>
            <person name="Sato A."/>
            <person name="Lyhne E.K."/>
            <person name="Kogle M.E."/>
            <person name="Wiebenga A."/>
            <person name="Kun R.S."/>
            <person name="Lubbers R.J."/>
            <person name="Makela M.R."/>
            <person name="Barry K."/>
            <person name="Chovatia M."/>
            <person name="Clum A."/>
            <person name="Daum C."/>
            <person name="Haridas S."/>
            <person name="He G."/>
            <person name="LaButti K."/>
            <person name="Lipzen A."/>
            <person name="Mondo S."/>
            <person name="Riley R."/>
            <person name="Salamov A."/>
            <person name="Simmons B.A."/>
            <person name="Magnuson J.K."/>
            <person name="Henrissat B."/>
            <person name="Mortensen U.H."/>
            <person name="Larsen T.O."/>
            <person name="Devries R.P."/>
            <person name="Grigoriev I.V."/>
            <person name="Machida M."/>
            <person name="Baker S.E."/>
            <person name="Andersen M.R."/>
        </authorList>
    </citation>
    <scope>NUCLEOTIDE SEQUENCE [LARGE SCALE GENOMIC DNA]</scope>
    <source>
        <strain evidence="4 5">CBS 151.66</strain>
    </source>
</reference>
<dbReference type="OrthoDB" id="3918601at2759"/>
<gene>
    <name evidence="4" type="ORF">BDV29DRAFT_177475</name>
</gene>
<feature type="transmembrane region" description="Helical" evidence="2">
    <location>
        <begin position="56"/>
        <end position="74"/>
    </location>
</feature>
<dbReference type="Pfam" id="PF20684">
    <property type="entry name" value="Fung_rhodopsin"/>
    <property type="match status" value="1"/>
</dbReference>
<feature type="region of interest" description="Disordered" evidence="1">
    <location>
        <begin position="338"/>
        <end position="367"/>
    </location>
</feature>
<keyword evidence="2" id="KW-1133">Transmembrane helix</keyword>
<feature type="transmembrane region" description="Helical" evidence="2">
    <location>
        <begin position="132"/>
        <end position="152"/>
    </location>
</feature>
<feature type="compositionally biased region" description="Basic and acidic residues" evidence="1">
    <location>
        <begin position="343"/>
        <end position="367"/>
    </location>
</feature>
<feature type="transmembrane region" description="Helical" evidence="2">
    <location>
        <begin position="207"/>
        <end position="230"/>
    </location>
</feature>
<feature type="transmembrane region" description="Helical" evidence="2">
    <location>
        <begin position="96"/>
        <end position="120"/>
    </location>
</feature>
<dbReference type="PANTHER" id="PTHR38794:SF3">
    <property type="entry name" value="INTEGRAL MEMBRANE PROTEIN"/>
    <property type="match status" value="1"/>
</dbReference>
<dbReference type="EMBL" id="ML732248">
    <property type="protein sequence ID" value="KAB8072401.1"/>
    <property type="molecule type" value="Genomic_DNA"/>
</dbReference>
<keyword evidence="2" id="KW-0812">Transmembrane</keyword>
<feature type="domain" description="Rhodopsin" evidence="3">
    <location>
        <begin position="56"/>
        <end position="270"/>
    </location>
</feature>
<feature type="transmembrane region" description="Helical" evidence="2">
    <location>
        <begin position="172"/>
        <end position="195"/>
    </location>
</feature>
<evidence type="ECO:0000256" key="2">
    <source>
        <dbReference type="SAM" id="Phobius"/>
    </source>
</evidence>
<keyword evidence="2" id="KW-0472">Membrane</keyword>
<evidence type="ECO:0000313" key="5">
    <source>
        <dbReference type="Proteomes" id="UP000326565"/>
    </source>
</evidence>
<organism evidence="4 5">
    <name type="scientific">Aspergillus leporis</name>
    <dbReference type="NCBI Taxonomy" id="41062"/>
    <lineage>
        <taxon>Eukaryota</taxon>
        <taxon>Fungi</taxon>
        <taxon>Dikarya</taxon>
        <taxon>Ascomycota</taxon>
        <taxon>Pezizomycotina</taxon>
        <taxon>Eurotiomycetes</taxon>
        <taxon>Eurotiomycetidae</taxon>
        <taxon>Eurotiales</taxon>
        <taxon>Aspergillaceae</taxon>
        <taxon>Aspergillus</taxon>
        <taxon>Aspergillus subgen. Circumdati</taxon>
    </lineage>
</organism>
<feature type="transmembrane region" description="Helical" evidence="2">
    <location>
        <begin position="250"/>
        <end position="273"/>
    </location>
</feature>